<proteinExistence type="predicted"/>
<dbReference type="EMBL" id="JBHRWO010000018">
    <property type="protein sequence ID" value="MFC3494426.1"/>
    <property type="molecule type" value="Genomic_DNA"/>
</dbReference>
<protein>
    <submittedName>
        <fullName evidence="1">ABC-three component system middle component 6</fullName>
    </submittedName>
</protein>
<name>A0ABV7Q4D1_9ACTN</name>
<sequence>MLLPNRSVSPQRALLSVAAQISMQLESPRTVSETWTRLKEWRAGNGFEQPITFGWFQLALDMLYALGLVEFDGHTLRRTGRR</sequence>
<gene>
    <name evidence="1" type="ORF">ACFO8M_18225</name>
</gene>
<dbReference type="Pfam" id="PF20293">
    <property type="entry name" value="MC6"/>
    <property type="match status" value="1"/>
</dbReference>
<comment type="caution">
    <text evidence="1">The sequence shown here is derived from an EMBL/GenBank/DDBJ whole genome shotgun (WGS) entry which is preliminary data.</text>
</comment>
<keyword evidence="2" id="KW-1185">Reference proteome</keyword>
<reference evidence="2" key="1">
    <citation type="journal article" date="2019" name="Int. J. Syst. Evol. Microbiol.">
        <title>The Global Catalogue of Microorganisms (GCM) 10K type strain sequencing project: providing services to taxonomists for standard genome sequencing and annotation.</title>
        <authorList>
            <consortium name="The Broad Institute Genomics Platform"/>
            <consortium name="The Broad Institute Genome Sequencing Center for Infectious Disease"/>
            <person name="Wu L."/>
            <person name="Ma J."/>
        </authorList>
    </citation>
    <scope>NUCLEOTIDE SEQUENCE [LARGE SCALE GENOMIC DNA]</scope>
    <source>
        <strain evidence="2">CGMCC 4.7396</strain>
    </source>
</reference>
<dbReference type="Proteomes" id="UP001595712">
    <property type="component" value="Unassembled WGS sequence"/>
</dbReference>
<evidence type="ECO:0000313" key="1">
    <source>
        <dbReference type="EMBL" id="MFC3494426.1"/>
    </source>
</evidence>
<dbReference type="RefSeq" id="WP_387978170.1">
    <property type="nucleotide sequence ID" value="NZ_JBHRWO010000018.1"/>
</dbReference>
<evidence type="ECO:0000313" key="2">
    <source>
        <dbReference type="Proteomes" id="UP001595712"/>
    </source>
</evidence>
<organism evidence="1 2">
    <name type="scientific">Glycomyces rhizosphaerae</name>
    <dbReference type="NCBI Taxonomy" id="2054422"/>
    <lineage>
        <taxon>Bacteria</taxon>
        <taxon>Bacillati</taxon>
        <taxon>Actinomycetota</taxon>
        <taxon>Actinomycetes</taxon>
        <taxon>Glycomycetales</taxon>
        <taxon>Glycomycetaceae</taxon>
        <taxon>Glycomyces</taxon>
    </lineage>
</organism>
<accession>A0ABV7Q4D1</accession>
<dbReference type="InterPro" id="IPR046897">
    <property type="entry name" value="ABC-3C_MC6"/>
</dbReference>